<dbReference type="AlphaFoldDB" id="A0A2N6SMV6"/>
<evidence type="ECO:0000313" key="10">
    <source>
        <dbReference type="EMBL" id="PMC58380.1"/>
    </source>
</evidence>
<gene>
    <name evidence="10" type="ORF">CJ205_04470</name>
</gene>
<comment type="caution">
    <text evidence="10">The sequence shown here is derived from an EMBL/GenBank/DDBJ whole genome shotgun (WGS) entry which is preliminary data.</text>
</comment>
<dbReference type="RefSeq" id="WP_102227609.1">
    <property type="nucleotide sequence ID" value="NZ_PNFY01000010.1"/>
</dbReference>
<comment type="subcellular location">
    <subcellularLocation>
        <location evidence="1">Membrane</location>
        <topology evidence="1">Multi-pass membrane protein</topology>
    </subcellularLocation>
</comment>
<dbReference type="PANTHER" id="PTHR11629">
    <property type="entry name" value="VACUOLAR PROTON ATPASES"/>
    <property type="match status" value="1"/>
</dbReference>
<feature type="transmembrane region" description="Helical" evidence="9">
    <location>
        <begin position="460"/>
        <end position="481"/>
    </location>
</feature>
<dbReference type="Pfam" id="PF01496">
    <property type="entry name" value="V_ATPase_I"/>
    <property type="match status" value="2"/>
</dbReference>
<reference evidence="10 11" key="1">
    <citation type="submission" date="2017-09" db="EMBL/GenBank/DDBJ databases">
        <title>Bacterial strain isolated from the female urinary microbiota.</title>
        <authorList>
            <person name="Thomas-White K."/>
            <person name="Kumar N."/>
            <person name="Forster S."/>
            <person name="Putonti C."/>
            <person name="Lawley T."/>
            <person name="Wolfe A.J."/>
        </authorList>
    </citation>
    <scope>NUCLEOTIDE SEQUENCE [LARGE SCALE GENOMIC DNA]</scope>
    <source>
        <strain evidence="10 11">UMB0852</strain>
    </source>
</reference>
<dbReference type="OrthoDB" id="9803814at2"/>
<evidence type="ECO:0000256" key="5">
    <source>
        <dbReference type="ARBA" id="ARBA00022989"/>
    </source>
</evidence>
<dbReference type="EC" id="3.6.3.14" evidence="10"/>
<dbReference type="GO" id="GO:0051117">
    <property type="term" value="F:ATPase binding"/>
    <property type="evidence" value="ECO:0007669"/>
    <property type="project" value="TreeGrafter"/>
</dbReference>
<dbReference type="GO" id="GO:0016787">
    <property type="term" value="F:hydrolase activity"/>
    <property type="evidence" value="ECO:0007669"/>
    <property type="project" value="UniProtKB-KW"/>
</dbReference>
<evidence type="ECO:0000256" key="1">
    <source>
        <dbReference type="ARBA" id="ARBA00004141"/>
    </source>
</evidence>
<keyword evidence="7 9" id="KW-0472">Membrane</keyword>
<keyword evidence="6" id="KW-0406">Ion transport</keyword>
<dbReference type="InterPro" id="IPR002490">
    <property type="entry name" value="V-ATPase_116kDa_su"/>
</dbReference>
<feature type="transmembrane region" description="Helical" evidence="9">
    <location>
        <begin position="520"/>
        <end position="542"/>
    </location>
</feature>
<evidence type="ECO:0000256" key="9">
    <source>
        <dbReference type="SAM" id="Phobius"/>
    </source>
</evidence>
<keyword evidence="8" id="KW-0175">Coiled coil</keyword>
<evidence type="ECO:0000256" key="3">
    <source>
        <dbReference type="ARBA" id="ARBA00022448"/>
    </source>
</evidence>
<organism evidence="10 11">
    <name type="scientific">Dolosicoccus paucivorans</name>
    <dbReference type="NCBI Taxonomy" id="84521"/>
    <lineage>
        <taxon>Bacteria</taxon>
        <taxon>Bacillati</taxon>
        <taxon>Bacillota</taxon>
        <taxon>Bacilli</taxon>
        <taxon>Lactobacillales</taxon>
        <taxon>Aerococcaceae</taxon>
        <taxon>Dolosicoccus</taxon>
    </lineage>
</organism>
<dbReference type="Proteomes" id="UP000235682">
    <property type="component" value="Unassembled WGS sequence"/>
</dbReference>
<keyword evidence="4 9" id="KW-0812">Transmembrane</keyword>
<keyword evidence="5 9" id="KW-1133">Transmembrane helix</keyword>
<dbReference type="GO" id="GO:0033179">
    <property type="term" value="C:proton-transporting V-type ATPase, V0 domain"/>
    <property type="evidence" value="ECO:0007669"/>
    <property type="project" value="InterPro"/>
</dbReference>
<dbReference type="EMBL" id="PNHE01000015">
    <property type="protein sequence ID" value="PMC58380.1"/>
    <property type="molecule type" value="Genomic_DNA"/>
</dbReference>
<keyword evidence="3" id="KW-0813">Transport</keyword>
<name>A0A2N6SMV6_9LACT</name>
<feature type="transmembrane region" description="Helical" evidence="9">
    <location>
        <begin position="549"/>
        <end position="567"/>
    </location>
</feature>
<evidence type="ECO:0000256" key="2">
    <source>
        <dbReference type="ARBA" id="ARBA00009904"/>
    </source>
</evidence>
<evidence type="ECO:0000256" key="8">
    <source>
        <dbReference type="SAM" id="Coils"/>
    </source>
</evidence>
<feature type="transmembrane region" description="Helical" evidence="9">
    <location>
        <begin position="601"/>
        <end position="620"/>
    </location>
</feature>
<protein>
    <submittedName>
        <fullName evidence="10">V-type ATP synthase subunit I</fullName>
        <ecNumber evidence="10">3.6.3.14</ecNumber>
    </submittedName>
</protein>
<feature type="transmembrane region" description="Helical" evidence="9">
    <location>
        <begin position="385"/>
        <end position="414"/>
    </location>
</feature>
<comment type="similarity">
    <text evidence="2">Belongs to the V-ATPase 116 kDa subunit family.</text>
</comment>
<dbReference type="STRING" id="84521.SAMN04487994_100437"/>
<dbReference type="GO" id="GO:0046961">
    <property type="term" value="F:proton-transporting ATPase activity, rotational mechanism"/>
    <property type="evidence" value="ECO:0007669"/>
    <property type="project" value="InterPro"/>
</dbReference>
<dbReference type="PANTHER" id="PTHR11629:SF63">
    <property type="entry name" value="V-TYPE PROTON ATPASE SUBUNIT A"/>
    <property type="match status" value="1"/>
</dbReference>
<evidence type="ECO:0000256" key="6">
    <source>
        <dbReference type="ARBA" id="ARBA00023065"/>
    </source>
</evidence>
<feature type="coiled-coil region" evidence="8">
    <location>
        <begin position="249"/>
        <end position="283"/>
    </location>
</feature>
<sequence>MAISPMKYVTIIAAKQSLDSVLQSVQHLRQVHVKDLSTEEEWHDVFHNEETSTPSLIHQYDEVEDVHLSDEEALQFLNQRIKRIEDAIHQYEHYLPAKKLWEKLRTPLPSLSFKEIEQQGRAFDEHQVVEYARRSVERLNEIDTQEELVRARHDSLNKWRNLEVTPLQLQGFKYVNALIGTVPNTEDDEYINEIKRHPDFVYDVVYLNDYEYGLVVFSALPVEKMQHILQDFGFQPFEYEETVLPQVKLTAYEQEMDDLKQERQSIIQSMRSKQNELENLKVQYEYVSNLASRERVKRYIGDTQNLVAIEGWIEEEKAEAFQQELTQQFGHEIVIRIDQIEEEDYDEVPVKLKNNRLFEPFEQITSMFALPKYGHFDPTPYMMPFYAVFFGMMVADAGYGLLLILGTWLGLKLFQLAPSMRLNFRLFHAFGWTTLLWGLIYGSFFGLSLPFKLLDVTEDALVVIGISIVLGAIQMVLGFMLNIKEQIIEKDPYTAYTDGLAWILIFVGLVFFIAGKFVPGMAMLMTIGKWLALINVIGIVIVSIAKARGAVGLATGLYNLFGASGYIGDFVSYTRLMALGLSGASIGSAFNMIVDMFPTPLKFTIGIVLFIFIHLFNLFLSSLSGYVHGLRLIFVEFFGKFFEGGGRPFEPLGAKEKYVVIKEEKMGDY</sequence>
<evidence type="ECO:0000313" key="11">
    <source>
        <dbReference type="Proteomes" id="UP000235682"/>
    </source>
</evidence>
<accession>A0A2N6SMV6</accession>
<dbReference type="GO" id="GO:0016471">
    <property type="term" value="C:vacuolar proton-transporting V-type ATPase complex"/>
    <property type="evidence" value="ECO:0007669"/>
    <property type="project" value="TreeGrafter"/>
</dbReference>
<evidence type="ECO:0000256" key="4">
    <source>
        <dbReference type="ARBA" id="ARBA00022692"/>
    </source>
</evidence>
<dbReference type="GO" id="GO:0007035">
    <property type="term" value="P:vacuolar acidification"/>
    <property type="evidence" value="ECO:0007669"/>
    <property type="project" value="TreeGrafter"/>
</dbReference>
<proteinExistence type="inferred from homology"/>
<evidence type="ECO:0000256" key="7">
    <source>
        <dbReference type="ARBA" id="ARBA00023136"/>
    </source>
</evidence>
<feature type="transmembrane region" description="Helical" evidence="9">
    <location>
        <begin position="426"/>
        <end position="448"/>
    </location>
</feature>
<keyword evidence="10" id="KW-0378">Hydrolase</keyword>
<feature type="transmembrane region" description="Helical" evidence="9">
    <location>
        <begin position="493"/>
        <end position="514"/>
    </location>
</feature>
<keyword evidence="11" id="KW-1185">Reference proteome</keyword>